<comment type="caution">
    <text evidence="2">The sequence shown here is derived from an EMBL/GenBank/DDBJ whole genome shotgun (WGS) entry which is preliminary data.</text>
</comment>
<feature type="transmembrane region" description="Helical" evidence="1">
    <location>
        <begin position="20"/>
        <end position="39"/>
    </location>
</feature>
<proteinExistence type="predicted"/>
<dbReference type="RefSeq" id="WP_273938167.1">
    <property type="nucleotide sequence ID" value="NZ_CP097263.1"/>
</dbReference>
<reference evidence="2 3" key="1">
    <citation type="submission" date="2024-09" db="EMBL/GenBank/DDBJ databases">
        <authorList>
            <person name="Sun Q."/>
            <person name="Mori K."/>
        </authorList>
    </citation>
    <scope>NUCLEOTIDE SEQUENCE [LARGE SCALE GENOMIC DNA]</scope>
    <source>
        <strain evidence="2 3">TBRC 1432</strain>
    </source>
</reference>
<keyword evidence="1" id="KW-0812">Transmembrane</keyword>
<accession>A0ABV6N5Z6</accession>
<name>A0ABV6N5Z6_9PSEU</name>
<evidence type="ECO:0000256" key="1">
    <source>
        <dbReference type="SAM" id="Phobius"/>
    </source>
</evidence>
<dbReference type="EMBL" id="JBHLUD010000015">
    <property type="protein sequence ID" value="MFC0547990.1"/>
    <property type="molecule type" value="Genomic_DNA"/>
</dbReference>
<protein>
    <submittedName>
        <fullName evidence="2">Uncharacterized protein</fullName>
    </submittedName>
</protein>
<evidence type="ECO:0000313" key="2">
    <source>
        <dbReference type="EMBL" id="MFC0547990.1"/>
    </source>
</evidence>
<keyword evidence="1" id="KW-1133">Transmembrane helix</keyword>
<sequence length="88" mass="9074">MDELAGFDEEVAEVEELDDVVLEAAVVLLTVVSLGVVLTGSATGVDPVQAVSNIAATPTTAMGKACLMVIAPKWSAAAPTNRRRHRAG</sequence>
<organism evidence="2 3">
    <name type="scientific">Kutzneria chonburiensis</name>
    <dbReference type="NCBI Taxonomy" id="1483604"/>
    <lineage>
        <taxon>Bacteria</taxon>
        <taxon>Bacillati</taxon>
        <taxon>Actinomycetota</taxon>
        <taxon>Actinomycetes</taxon>
        <taxon>Pseudonocardiales</taxon>
        <taxon>Pseudonocardiaceae</taxon>
        <taxon>Kutzneria</taxon>
    </lineage>
</organism>
<keyword evidence="1" id="KW-0472">Membrane</keyword>
<gene>
    <name evidence="2" type="ORF">ACFFH7_41240</name>
</gene>
<keyword evidence="3" id="KW-1185">Reference proteome</keyword>
<evidence type="ECO:0000313" key="3">
    <source>
        <dbReference type="Proteomes" id="UP001589810"/>
    </source>
</evidence>
<dbReference type="Proteomes" id="UP001589810">
    <property type="component" value="Unassembled WGS sequence"/>
</dbReference>